<evidence type="ECO:0000256" key="2">
    <source>
        <dbReference type="ARBA" id="ARBA00022741"/>
    </source>
</evidence>
<dbReference type="Proteomes" id="UP000261812">
    <property type="component" value="Chromosome"/>
</dbReference>
<comment type="similarity">
    <text evidence="1">Belongs to the GPN-loop GTPase family.</text>
</comment>
<dbReference type="KEGG" id="tsq:D3A95_11850"/>
<dbReference type="PROSITE" id="PS51419">
    <property type="entry name" value="RAB"/>
    <property type="match status" value="1"/>
</dbReference>
<evidence type="ECO:0000313" key="6">
    <source>
        <dbReference type="Proteomes" id="UP000261812"/>
    </source>
</evidence>
<dbReference type="Gene3D" id="3.40.50.300">
    <property type="entry name" value="P-loop containing nucleotide triphosphate hydrolases"/>
    <property type="match status" value="1"/>
</dbReference>
<proteinExistence type="inferred from homology"/>
<evidence type="ECO:0000256" key="1">
    <source>
        <dbReference type="ARBA" id="ARBA00005290"/>
    </source>
</evidence>
<dbReference type="GO" id="GO:0005525">
    <property type="term" value="F:GTP binding"/>
    <property type="evidence" value="ECO:0007669"/>
    <property type="project" value="UniProtKB-KW"/>
</dbReference>
<keyword evidence="3" id="KW-0378">Hydrolase</keyword>
<keyword evidence="2" id="KW-0547">Nucleotide-binding</keyword>
<dbReference type="EMBL" id="CP032152">
    <property type="protein sequence ID" value="QLL29521.1"/>
    <property type="molecule type" value="Genomic_DNA"/>
</dbReference>
<sequence length="188" mass="21287">MEIMRIVITGPVGAGKSTFIRTISEIEPVDTDRKATDDIASWKAKTTVAMDFGRLQFGPNVALHLYGTPGQERFDFMWDILIRKAHAFILLVSSHRPQDFRAARRILAFMRHRVKIPMLVGLSHADNPEAWPAEDIAIALGYRSHHNRPPMVQVNALDQRSVAAAMVKLIETYAKYQADQLNWDAVKH</sequence>
<protein>
    <submittedName>
        <fullName evidence="5">ATP/GTP-binding protein</fullName>
    </submittedName>
</protein>
<dbReference type="CDD" id="cd00882">
    <property type="entry name" value="Ras_like_GTPase"/>
    <property type="match status" value="1"/>
</dbReference>
<dbReference type="InterPro" id="IPR027417">
    <property type="entry name" value="P-loop_NTPase"/>
</dbReference>
<dbReference type="PANTHER" id="PTHR42708:SF1">
    <property type="entry name" value="GLIDING MOTILITY PROTEIN MGLA"/>
    <property type="match status" value="1"/>
</dbReference>
<dbReference type="Pfam" id="PF03029">
    <property type="entry name" value="ATP_bind_1"/>
    <property type="match status" value="1"/>
</dbReference>
<dbReference type="PANTHER" id="PTHR42708">
    <property type="entry name" value="ATP/GTP-BINDING PROTEIN-RELATED"/>
    <property type="match status" value="1"/>
</dbReference>
<reference evidence="6" key="1">
    <citation type="submission" date="2018-09" db="EMBL/GenBank/DDBJ databases">
        <title>Complete genome sequence of thermophilic cyanobacteria strain Thermosynechococcus elongatus PKUAC-SCTE542.</title>
        <authorList>
            <person name="Liang Y."/>
            <person name="Tang J."/>
            <person name="Daroch M."/>
        </authorList>
    </citation>
    <scope>NUCLEOTIDE SEQUENCE [LARGE SCALE GENOMIC DNA]</scope>
    <source>
        <strain evidence="6">E542</strain>
    </source>
</reference>
<dbReference type="InterPro" id="IPR004130">
    <property type="entry name" value="Gpn"/>
</dbReference>
<dbReference type="RefSeq" id="WP_181495175.1">
    <property type="nucleotide sequence ID" value="NZ_CP032152.1"/>
</dbReference>
<organism evidence="5 6">
    <name type="scientific">Thermosynechococcus sichuanensis E542</name>
    <dbReference type="NCBI Taxonomy" id="2016101"/>
    <lineage>
        <taxon>Bacteria</taxon>
        <taxon>Bacillati</taxon>
        <taxon>Cyanobacteriota</taxon>
        <taxon>Cyanophyceae</taxon>
        <taxon>Acaryochloridales</taxon>
        <taxon>Thermosynechococcaceae</taxon>
        <taxon>Thermosynechococcus</taxon>
        <taxon>Thermosynechococcus sichuanensis</taxon>
    </lineage>
</organism>
<evidence type="ECO:0000313" key="5">
    <source>
        <dbReference type="EMBL" id="QLL29521.1"/>
    </source>
</evidence>
<keyword evidence="6" id="KW-1185">Reference proteome</keyword>
<dbReference type="InterPro" id="IPR052705">
    <property type="entry name" value="Gliding_Motility_GTPase"/>
</dbReference>
<evidence type="ECO:0000256" key="3">
    <source>
        <dbReference type="ARBA" id="ARBA00022801"/>
    </source>
</evidence>
<name>A0A7D6F1W6_9CYAN</name>
<dbReference type="GO" id="GO:0016787">
    <property type="term" value="F:hydrolase activity"/>
    <property type="evidence" value="ECO:0007669"/>
    <property type="project" value="UniProtKB-KW"/>
</dbReference>
<accession>A0A7D6F1W6</accession>
<evidence type="ECO:0000256" key="4">
    <source>
        <dbReference type="ARBA" id="ARBA00023134"/>
    </source>
</evidence>
<dbReference type="SUPFAM" id="SSF52540">
    <property type="entry name" value="P-loop containing nucleoside triphosphate hydrolases"/>
    <property type="match status" value="1"/>
</dbReference>
<gene>
    <name evidence="5" type="ORF">D3A95_11850</name>
</gene>
<dbReference type="AlphaFoldDB" id="A0A7D6F1W6"/>
<keyword evidence="4" id="KW-0342">GTP-binding</keyword>